<evidence type="ECO:0000313" key="1">
    <source>
        <dbReference type="EMBL" id="ARQ99298.1"/>
    </source>
</evidence>
<keyword evidence="2" id="KW-1185">Reference proteome</keyword>
<protein>
    <submittedName>
        <fullName evidence="1">Uncharacterized protein</fullName>
    </submittedName>
</protein>
<accession>A0A1X9ST07</accession>
<accession>A0A381D9X2</accession>
<name>A0A1X9ST07_9BACT</name>
<sequence>MSKIWYFLVGALLVGCGDDKQVSFDDLSPSEQNRYVLKSEYEALGDYFSWLEVRGNNIQSDVLEIPNEPNLLKHNLEIAIRDNRVLLSDNVQLMRQNLELAKEVESQKIALINADKNAQNNYNEALQSVQAQHQENINELTKRINELQAQSIESIKKYEEKIVNLESNVDELNSKLQKSKIVADEMVKNSAMKEKLENQNLQNSNQKLSDEIAALKAQNLKANSEANSNLSAKEKEINTLKKEITSKNEEINQLMHSQTLALIDLQNQNAKNVSELQAQIDRQRSEYFNELNSKNSEIKKLNLTIKNINDNKEKELKELKKDLQNSYKMTQTASDKKIKEQYEKSLKDQNMTIASLNAKLVNQEINYKKELKNKEKEYKDSIIDLRKKIEFNIRDANKSAQKIDELEKKTASKDKEIERLKSQILSLKSDMNNTKKLANYELLNSKITDLEIKNSELNSQIATIIKKAKDTIEMNKKEHSKEIENQKKYYEELIKNIKTQEINRDNNESA</sequence>
<dbReference type="EMBL" id="CP018788">
    <property type="protein sequence ID" value="ARQ99298.1"/>
    <property type="molecule type" value="Genomic_DNA"/>
</dbReference>
<reference evidence="1 2" key="1">
    <citation type="journal article" date="2017" name="Genome Biol. Evol.">
        <title>Comparative Genomic Analysis Identifies a Campylobacter Clade Deficient in Selenium Metabolism.</title>
        <authorList>
            <person name="Miller W.G."/>
            <person name="Yee E."/>
            <person name="Lopes B.S."/>
            <person name="Chapman M.H."/>
            <person name="Huynh S."/>
            <person name="Bono J.L."/>
            <person name="Parker C.T."/>
            <person name="Strachan N.J.C."/>
            <person name="Forbes K.J."/>
        </authorList>
    </citation>
    <scope>NUCLEOTIDE SEQUENCE [LARGE SCALE GENOMIC DNA]</scope>
    <source>
        <strain evidence="1 2">NCTC 13003</strain>
    </source>
</reference>
<dbReference type="Gene3D" id="1.10.287.1490">
    <property type="match status" value="1"/>
</dbReference>
<dbReference type="Proteomes" id="UP000194309">
    <property type="component" value="Chromosome"/>
</dbReference>
<evidence type="ECO:0000313" key="2">
    <source>
        <dbReference type="Proteomes" id="UP000194309"/>
    </source>
</evidence>
<proteinExistence type="predicted"/>
<dbReference type="KEGG" id="cdev:CIGN_1019"/>
<dbReference type="PROSITE" id="PS51257">
    <property type="entry name" value="PROKAR_LIPOPROTEIN"/>
    <property type="match status" value="1"/>
</dbReference>
<dbReference type="AlphaFoldDB" id="A0A1X9ST07"/>
<organism evidence="1 2">
    <name type="scientific">Campylobacter devanensis</name>
    <dbReference type="NCBI Taxonomy" id="3161138"/>
    <lineage>
        <taxon>Bacteria</taxon>
        <taxon>Pseudomonadati</taxon>
        <taxon>Campylobacterota</taxon>
        <taxon>Epsilonproteobacteria</taxon>
        <taxon>Campylobacterales</taxon>
        <taxon>Campylobacteraceae</taxon>
        <taxon>Campylobacter</taxon>
    </lineage>
</organism>
<dbReference type="OrthoDB" id="5337124at2"/>
<dbReference type="STRING" id="1660064.CIGN_1019"/>
<gene>
    <name evidence="1" type="ORF">CIGN_1019</name>
</gene>